<evidence type="ECO:0000256" key="5">
    <source>
        <dbReference type="ARBA" id="ARBA00023163"/>
    </source>
</evidence>
<dbReference type="Pfam" id="PF00072">
    <property type="entry name" value="Response_reg"/>
    <property type="match status" value="1"/>
</dbReference>
<dbReference type="AlphaFoldDB" id="A0A850ETH6"/>
<dbReference type="InterPro" id="IPR011006">
    <property type="entry name" value="CheY-like_superfamily"/>
</dbReference>
<dbReference type="RefSeq" id="WP_175373255.1">
    <property type="nucleotide sequence ID" value="NZ_JABWCS010000216.1"/>
</dbReference>
<dbReference type="FunFam" id="1.10.10.10:FF:000005">
    <property type="entry name" value="Two-component system response regulator"/>
    <property type="match status" value="1"/>
</dbReference>
<dbReference type="GO" id="GO:0000156">
    <property type="term" value="F:phosphorelay response regulator activity"/>
    <property type="evidence" value="ECO:0007669"/>
    <property type="project" value="TreeGrafter"/>
</dbReference>
<comment type="caution">
    <text evidence="10">The sequence shown here is derived from an EMBL/GenBank/DDBJ whole genome shotgun (WGS) entry which is preliminary data.</text>
</comment>
<dbReference type="SUPFAM" id="SSF52172">
    <property type="entry name" value="CheY-like"/>
    <property type="match status" value="1"/>
</dbReference>
<evidence type="ECO:0000259" key="8">
    <source>
        <dbReference type="PROSITE" id="PS50110"/>
    </source>
</evidence>
<dbReference type="PROSITE" id="PS50110">
    <property type="entry name" value="RESPONSE_REGULATORY"/>
    <property type="match status" value="1"/>
</dbReference>
<dbReference type="InterPro" id="IPR016032">
    <property type="entry name" value="Sig_transdc_resp-reg_C-effctor"/>
</dbReference>
<dbReference type="SUPFAM" id="SSF46894">
    <property type="entry name" value="C-terminal effector domain of the bipartite response regulators"/>
    <property type="match status" value="1"/>
</dbReference>
<dbReference type="SMART" id="SM00862">
    <property type="entry name" value="Trans_reg_C"/>
    <property type="match status" value="1"/>
</dbReference>
<dbReference type="PANTHER" id="PTHR48111:SF56">
    <property type="entry name" value="TETRATHIONATE RESPONSE REGULATORY PROTEIN TTRR"/>
    <property type="match status" value="1"/>
</dbReference>
<keyword evidence="4 7" id="KW-0238">DNA-binding</keyword>
<dbReference type="EMBL" id="JABWCS010000216">
    <property type="protein sequence ID" value="NUU62807.1"/>
    <property type="molecule type" value="Genomic_DNA"/>
</dbReference>
<evidence type="ECO:0000256" key="2">
    <source>
        <dbReference type="ARBA" id="ARBA00023012"/>
    </source>
</evidence>
<evidence type="ECO:0000256" key="7">
    <source>
        <dbReference type="PROSITE-ProRule" id="PRU01091"/>
    </source>
</evidence>
<dbReference type="PROSITE" id="PS51755">
    <property type="entry name" value="OMPR_PHOB"/>
    <property type="match status" value="1"/>
</dbReference>
<reference evidence="10" key="1">
    <citation type="submission" date="2020-06" db="EMBL/GenBank/DDBJ databases">
        <title>Paenibacillus sp. nov., isolated from soil.</title>
        <authorList>
            <person name="Seo Y.L."/>
        </authorList>
    </citation>
    <scope>NUCLEOTIDE SEQUENCE [LARGE SCALE GENOMIC DNA]</scope>
    <source>
        <strain evidence="10">JW14</strain>
    </source>
</reference>
<keyword evidence="11" id="KW-1185">Reference proteome</keyword>
<dbReference type="Gene3D" id="3.40.50.2300">
    <property type="match status" value="1"/>
</dbReference>
<evidence type="ECO:0000256" key="1">
    <source>
        <dbReference type="ARBA" id="ARBA00022553"/>
    </source>
</evidence>
<accession>A0A850ETH6</accession>
<evidence type="ECO:0000256" key="3">
    <source>
        <dbReference type="ARBA" id="ARBA00023015"/>
    </source>
</evidence>
<dbReference type="GO" id="GO:0006355">
    <property type="term" value="P:regulation of DNA-templated transcription"/>
    <property type="evidence" value="ECO:0007669"/>
    <property type="project" value="InterPro"/>
</dbReference>
<gene>
    <name evidence="10" type="ORF">HPT30_20890</name>
</gene>
<dbReference type="CDD" id="cd00383">
    <property type="entry name" value="trans_reg_C"/>
    <property type="match status" value="1"/>
</dbReference>
<name>A0A850ETH6_9BACL</name>
<evidence type="ECO:0000259" key="9">
    <source>
        <dbReference type="PROSITE" id="PS51755"/>
    </source>
</evidence>
<dbReference type="Gene3D" id="1.10.10.10">
    <property type="entry name" value="Winged helix-like DNA-binding domain superfamily/Winged helix DNA-binding domain"/>
    <property type="match status" value="1"/>
</dbReference>
<evidence type="ECO:0000313" key="11">
    <source>
        <dbReference type="Proteomes" id="UP000564806"/>
    </source>
</evidence>
<dbReference type="GO" id="GO:0000976">
    <property type="term" value="F:transcription cis-regulatory region binding"/>
    <property type="evidence" value="ECO:0007669"/>
    <property type="project" value="TreeGrafter"/>
</dbReference>
<dbReference type="GO" id="GO:0005829">
    <property type="term" value="C:cytosol"/>
    <property type="evidence" value="ECO:0007669"/>
    <property type="project" value="TreeGrafter"/>
</dbReference>
<evidence type="ECO:0000256" key="4">
    <source>
        <dbReference type="ARBA" id="ARBA00023125"/>
    </source>
</evidence>
<feature type="DNA-binding region" description="OmpR/PhoB-type" evidence="7">
    <location>
        <begin position="144"/>
        <end position="242"/>
    </location>
</feature>
<evidence type="ECO:0000313" key="10">
    <source>
        <dbReference type="EMBL" id="NUU62807.1"/>
    </source>
</evidence>
<keyword evidence="1" id="KW-0597">Phosphoprotein</keyword>
<dbReference type="Proteomes" id="UP000564806">
    <property type="component" value="Unassembled WGS sequence"/>
</dbReference>
<dbReference type="InterPro" id="IPR036388">
    <property type="entry name" value="WH-like_DNA-bd_sf"/>
</dbReference>
<dbReference type="PANTHER" id="PTHR48111">
    <property type="entry name" value="REGULATOR OF RPOS"/>
    <property type="match status" value="1"/>
</dbReference>
<dbReference type="GO" id="GO:0032993">
    <property type="term" value="C:protein-DNA complex"/>
    <property type="evidence" value="ECO:0007669"/>
    <property type="project" value="TreeGrafter"/>
</dbReference>
<feature type="domain" description="OmpR/PhoB-type" evidence="9">
    <location>
        <begin position="144"/>
        <end position="242"/>
    </location>
</feature>
<keyword evidence="3" id="KW-0805">Transcription regulation</keyword>
<keyword evidence="5" id="KW-0804">Transcription</keyword>
<evidence type="ECO:0000256" key="6">
    <source>
        <dbReference type="PROSITE-ProRule" id="PRU00169"/>
    </source>
</evidence>
<organism evidence="10 11">
    <name type="scientific">Paenibacillus agri</name>
    <dbReference type="NCBI Taxonomy" id="2744309"/>
    <lineage>
        <taxon>Bacteria</taxon>
        <taxon>Bacillati</taxon>
        <taxon>Bacillota</taxon>
        <taxon>Bacilli</taxon>
        <taxon>Bacillales</taxon>
        <taxon>Paenibacillaceae</taxon>
        <taxon>Paenibacillus</taxon>
    </lineage>
</organism>
<dbReference type="InterPro" id="IPR001867">
    <property type="entry name" value="OmpR/PhoB-type_DNA-bd"/>
</dbReference>
<dbReference type="InterPro" id="IPR039420">
    <property type="entry name" value="WalR-like"/>
</dbReference>
<protein>
    <submittedName>
        <fullName evidence="10">Response regulator transcription factor</fullName>
    </submittedName>
</protein>
<dbReference type="InterPro" id="IPR001789">
    <property type="entry name" value="Sig_transdc_resp-reg_receiver"/>
</dbReference>
<comment type="caution">
    <text evidence="6">Lacks conserved residue(s) required for the propagation of feature annotation.</text>
</comment>
<dbReference type="Pfam" id="PF00486">
    <property type="entry name" value="Trans_reg_C"/>
    <property type="match status" value="1"/>
</dbReference>
<sequence>MNERIIWIQEERKDSGEGTNSGTYTQEKIDHDAVLQALLEAGLEITISEDLRDLRLLLTGGDPILLLAELERADEWEGWRLVTELRDQGMDLPVLVMSGAGSGEDAVAAFKAGANDYLSRPIHTGELTCRILNLLILSGRRRKNHLLKIDGLILDPSSRHVNRDGNQLKLTGKEFDLLYYLAVHAGQICPRTEILQQVWGYNFEADTNVVDVYIRHIRLKVDKGYRNKLIHTIRGTGYVMRASHGDATC</sequence>
<feature type="domain" description="Response regulatory" evidence="8">
    <location>
        <begin position="20"/>
        <end position="135"/>
    </location>
</feature>
<dbReference type="SMART" id="SM00448">
    <property type="entry name" value="REC"/>
    <property type="match status" value="1"/>
</dbReference>
<keyword evidence="2" id="KW-0902">Two-component regulatory system</keyword>
<proteinExistence type="predicted"/>